<comment type="similarity">
    <text evidence="1 4">Belongs to the short-chain dehydrogenases/reductases (SDR) family.</text>
</comment>
<dbReference type="PRINTS" id="PR00081">
    <property type="entry name" value="GDHRDH"/>
</dbReference>
<organism evidence="6 7">
    <name type="scientific">Nocardia sputorum</name>
    <dbReference type="NCBI Taxonomy" id="2984338"/>
    <lineage>
        <taxon>Bacteria</taxon>
        <taxon>Bacillati</taxon>
        <taxon>Actinomycetota</taxon>
        <taxon>Actinomycetes</taxon>
        <taxon>Mycobacteriales</taxon>
        <taxon>Nocardiaceae</taxon>
        <taxon>Nocardia</taxon>
    </lineage>
</organism>
<dbReference type="CDD" id="cd05233">
    <property type="entry name" value="SDR_c"/>
    <property type="match status" value="1"/>
</dbReference>
<evidence type="ECO:0000256" key="3">
    <source>
        <dbReference type="ARBA" id="ARBA00023027"/>
    </source>
</evidence>
<gene>
    <name evidence="6" type="ORF">IFM12276_31030</name>
</gene>
<evidence type="ECO:0000313" key="6">
    <source>
        <dbReference type="EMBL" id="BDU00075.1"/>
    </source>
</evidence>
<keyword evidence="7" id="KW-1185">Reference proteome</keyword>
<protein>
    <submittedName>
        <fullName evidence="6">3-oxoacyl-ACP reductase</fullName>
    </submittedName>
</protein>
<dbReference type="PRINTS" id="PR00080">
    <property type="entry name" value="SDRFAMILY"/>
</dbReference>
<feature type="domain" description="Ketoreductase" evidence="5">
    <location>
        <begin position="10"/>
        <end position="201"/>
    </location>
</feature>
<dbReference type="Proteomes" id="UP001317870">
    <property type="component" value="Chromosome"/>
</dbReference>
<accession>A0ABN6U4I6</accession>
<name>A0ABN6U4I6_9NOCA</name>
<proteinExistence type="inferred from homology"/>
<dbReference type="SMART" id="SM00822">
    <property type="entry name" value="PKS_KR"/>
    <property type="match status" value="1"/>
</dbReference>
<evidence type="ECO:0000256" key="2">
    <source>
        <dbReference type="ARBA" id="ARBA00023002"/>
    </source>
</evidence>
<dbReference type="Gene3D" id="3.40.50.720">
    <property type="entry name" value="NAD(P)-binding Rossmann-like Domain"/>
    <property type="match status" value="1"/>
</dbReference>
<sequence length="268" mass="27526">MSQLQRYTGRRVLVTGGGSGIGQASVLRILAEGGRVVAADISAAGLRDTVAKAGDAGERLHTVVVDISEEESVRAGVTDAIRWLGGLDTLVNAAGVLRSAHFEQTTLAEFEQVLRINLVGTFLVTRESIPALRAGTGPAVVNFSSTSAVFAHPYMSAYAASKAGIQAMTHALALEFSAEGIRFNSVQPGSISSGMTDGTGEAKQSIGPGLPADADFKLFTKITPTLPLPGGAVFAGPDSVAAVVAMLGSPDAYFITGTEVRIDGGTHV</sequence>
<dbReference type="PROSITE" id="PS00061">
    <property type="entry name" value="ADH_SHORT"/>
    <property type="match status" value="1"/>
</dbReference>
<dbReference type="Pfam" id="PF00106">
    <property type="entry name" value="adh_short"/>
    <property type="match status" value="1"/>
</dbReference>
<keyword evidence="3" id="KW-0520">NAD</keyword>
<evidence type="ECO:0000256" key="1">
    <source>
        <dbReference type="ARBA" id="ARBA00006484"/>
    </source>
</evidence>
<dbReference type="EMBL" id="AP026978">
    <property type="protein sequence ID" value="BDU00075.1"/>
    <property type="molecule type" value="Genomic_DNA"/>
</dbReference>
<dbReference type="InterPro" id="IPR002347">
    <property type="entry name" value="SDR_fam"/>
</dbReference>
<reference evidence="6 7" key="1">
    <citation type="submission" date="2022-11" db="EMBL/GenBank/DDBJ databases">
        <title>Genome Sequencing of Nocardia sp. ON39_IFM12276 and assembly.</title>
        <authorList>
            <person name="Shimojima M."/>
            <person name="Toyokawa M."/>
            <person name="Uesaka K."/>
        </authorList>
    </citation>
    <scope>NUCLEOTIDE SEQUENCE [LARGE SCALE GENOMIC DNA]</scope>
    <source>
        <strain evidence="6 7">IFM 12276</strain>
    </source>
</reference>
<evidence type="ECO:0000313" key="7">
    <source>
        <dbReference type="Proteomes" id="UP001317870"/>
    </source>
</evidence>
<dbReference type="RefSeq" id="WP_281880308.1">
    <property type="nucleotide sequence ID" value="NZ_AP026978.1"/>
</dbReference>
<dbReference type="InterPro" id="IPR020904">
    <property type="entry name" value="Sc_DH/Rdtase_CS"/>
</dbReference>
<keyword evidence="2" id="KW-0560">Oxidoreductase</keyword>
<dbReference type="InterPro" id="IPR057326">
    <property type="entry name" value="KR_dom"/>
</dbReference>
<evidence type="ECO:0000259" key="5">
    <source>
        <dbReference type="SMART" id="SM00822"/>
    </source>
</evidence>
<dbReference type="InterPro" id="IPR036291">
    <property type="entry name" value="NAD(P)-bd_dom_sf"/>
</dbReference>
<dbReference type="SUPFAM" id="SSF51735">
    <property type="entry name" value="NAD(P)-binding Rossmann-fold domains"/>
    <property type="match status" value="1"/>
</dbReference>
<dbReference type="PANTHER" id="PTHR24321">
    <property type="entry name" value="DEHYDROGENASES, SHORT CHAIN"/>
    <property type="match status" value="1"/>
</dbReference>
<evidence type="ECO:0000256" key="4">
    <source>
        <dbReference type="RuleBase" id="RU000363"/>
    </source>
</evidence>
<dbReference type="PANTHER" id="PTHR24321:SF8">
    <property type="entry name" value="ESTRADIOL 17-BETA-DEHYDROGENASE 8-RELATED"/>
    <property type="match status" value="1"/>
</dbReference>